<proteinExistence type="predicted"/>
<evidence type="ECO:0000313" key="1">
    <source>
        <dbReference type="EMBL" id="MPM32712.1"/>
    </source>
</evidence>
<dbReference type="EMBL" id="VSSQ01006444">
    <property type="protein sequence ID" value="MPM32712.1"/>
    <property type="molecule type" value="Genomic_DNA"/>
</dbReference>
<accession>A0A644YW62</accession>
<gene>
    <name evidence="1" type="ORF">SDC9_79277</name>
</gene>
<reference evidence="1" key="1">
    <citation type="submission" date="2019-08" db="EMBL/GenBank/DDBJ databases">
        <authorList>
            <person name="Kucharzyk K."/>
            <person name="Murdoch R.W."/>
            <person name="Higgins S."/>
            <person name="Loffler F."/>
        </authorList>
    </citation>
    <scope>NUCLEOTIDE SEQUENCE</scope>
</reference>
<dbReference type="AlphaFoldDB" id="A0A644YW62"/>
<comment type="caution">
    <text evidence="1">The sequence shown here is derived from an EMBL/GenBank/DDBJ whole genome shotgun (WGS) entry which is preliminary data.</text>
</comment>
<name>A0A644YW62_9ZZZZ</name>
<sequence>MDQECAEPVAFAQVQNLDDFRNRDRQPAVTAGPERSGIVVFAIESPAVVPKSSLLVHQEFDVQQELVTCLLQVFGTVQQDADFRQRQYRHHQRVIPQLVRVRWSVGFMLQAIFFRSRHVLHDPFGPLFQVRQVT</sequence>
<protein>
    <submittedName>
        <fullName evidence="1">Uncharacterized protein</fullName>
    </submittedName>
</protein>
<organism evidence="1">
    <name type="scientific">bioreactor metagenome</name>
    <dbReference type="NCBI Taxonomy" id="1076179"/>
    <lineage>
        <taxon>unclassified sequences</taxon>
        <taxon>metagenomes</taxon>
        <taxon>ecological metagenomes</taxon>
    </lineage>
</organism>